<keyword evidence="2" id="KW-1185">Reference proteome</keyword>
<evidence type="ECO:0000313" key="2">
    <source>
        <dbReference type="Proteomes" id="UP000294684"/>
    </source>
</evidence>
<name>A0A4R8MN90_LEPME</name>
<dbReference type="Proteomes" id="UP000294684">
    <property type="component" value="Unassembled WGS sequence"/>
</dbReference>
<sequence>MIPGPKLEPRAKKIEHFAKFGQNARFRQSFASPLYKELVQNYDIRPKKSSRIAILDAI</sequence>
<dbReference type="AlphaFoldDB" id="A0A4R8MN90"/>
<evidence type="ECO:0000313" key="1">
    <source>
        <dbReference type="EMBL" id="TDY68668.1"/>
    </source>
</evidence>
<organism evidence="1 2">
    <name type="scientific">Leptospira meyeri</name>
    <dbReference type="NCBI Taxonomy" id="29508"/>
    <lineage>
        <taxon>Bacteria</taxon>
        <taxon>Pseudomonadati</taxon>
        <taxon>Spirochaetota</taxon>
        <taxon>Spirochaetia</taxon>
        <taxon>Leptospirales</taxon>
        <taxon>Leptospiraceae</taxon>
        <taxon>Leptospira</taxon>
    </lineage>
</organism>
<proteinExistence type="predicted"/>
<accession>A0A4R8MN90</accession>
<reference evidence="1 2" key="1">
    <citation type="submission" date="2019-03" db="EMBL/GenBank/DDBJ databases">
        <title>Genomic Encyclopedia of Archaeal and Bacterial Type Strains, Phase II (KMG-II): from individual species to whole genera.</title>
        <authorList>
            <person name="Goeker M."/>
        </authorList>
    </citation>
    <scope>NUCLEOTIDE SEQUENCE [LARGE SCALE GENOMIC DNA]</scope>
    <source>
        <strain evidence="1 2">DSM 21537</strain>
    </source>
</reference>
<gene>
    <name evidence="1" type="ORF">CLV96_3186</name>
</gene>
<dbReference type="EMBL" id="SORO01000002">
    <property type="protein sequence ID" value="TDY68668.1"/>
    <property type="molecule type" value="Genomic_DNA"/>
</dbReference>
<comment type="caution">
    <text evidence="1">The sequence shown here is derived from an EMBL/GenBank/DDBJ whole genome shotgun (WGS) entry which is preliminary data.</text>
</comment>
<protein>
    <submittedName>
        <fullName evidence="1">Uncharacterized protein</fullName>
    </submittedName>
</protein>